<reference evidence="1 2" key="1">
    <citation type="submission" date="2017-03" db="EMBL/GenBank/DDBJ databases">
        <title>Foreign affairs: Plasmid Transfer between Roseobacters and Rhizobia.</title>
        <authorList>
            <person name="Bartling P."/>
            <person name="Bunk B."/>
            <person name="Overmann J."/>
            <person name="Brinkmann H."/>
            <person name="Petersen J."/>
        </authorList>
    </citation>
    <scope>NUCLEOTIDE SEQUENCE [LARGE SCALE GENOMIC DNA]</scope>
    <source>
        <strain evidence="1 2">MACL11</strain>
    </source>
</reference>
<evidence type="ECO:0000313" key="2">
    <source>
        <dbReference type="Proteomes" id="UP000191135"/>
    </source>
</evidence>
<dbReference type="Proteomes" id="UP000191135">
    <property type="component" value="Chromosome"/>
</dbReference>
<dbReference type="KEGG" id="mmed:Mame_02615"/>
<sequence length="89" mass="9779">MSDKKESKQAFADRVVRTVNDAKRGDETLWRHPVAEAVMALFAAGRPVTPESLIEQIKNTMPTGDPVLGDKTSGAAIERLQQFVGIEKQ</sequence>
<dbReference type="EMBL" id="CP020330">
    <property type="protein sequence ID" value="AQZ51941.1"/>
    <property type="molecule type" value="Genomic_DNA"/>
</dbReference>
<dbReference type="STRING" id="1122214.Mame_02615"/>
<protein>
    <submittedName>
        <fullName evidence="1">Uncharacterized protein</fullName>
    </submittedName>
</protein>
<proteinExistence type="predicted"/>
<name>A0A1U9Z2M3_9HYPH</name>
<dbReference type="AlphaFoldDB" id="A0A1U9Z2M3"/>
<gene>
    <name evidence="1" type="ORF">Mame_02615</name>
</gene>
<evidence type="ECO:0000313" key="1">
    <source>
        <dbReference type="EMBL" id="AQZ51941.1"/>
    </source>
</evidence>
<accession>A0A1U9Z2M3</accession>
<dbReference type="RefSeq" id="WP_155122114.1">
    <property type="nucleotide sequence ID" value="NZ_AQWH01000023.1"/>
</dbReference>
<keyword evidence="2" id="KW-1185">Reference proteome</keyword>
<organism evidence="1 2">
    <name type="scientific">Martelella mediterranea DSM 17316</name>
    <dbReference type="NCBI Taxonomy" id="1122214"/>
    <lineage>
        <taxon>Bacteria</taxon>
        <taxon>Pseudomonadati</taxon>
        <taxon>Pseudomonadota</taxon>
        <taxon>Alphaproteobacteria</taxon>
        <taxon>Hyphomicrobiales</taxon>
        <taxon>Aurantimonadaceae</taxon>
        <taxon>Martelella</taxon>
    </lineage>
</organism>